<dbReference type="GO" id="GO:0000139">
    <property type="term" value="C:Golgi membrane"/>
    <property type="evidence" value="ECO:0007669"/>
    <property type="project" value="TreeGrafter"/>
</dbReference>
<dbReference type="SUPFAM" id="SSF49899">
    <property type="entry name" value="Concanavalin A-like lectins/glucanases"/>
    <property type="match status" value="1"/>
</dbReference>
<evidence type="ECO:0000256" key="3">
    <source>
        <dbReference type="ARBA" id="ARBA00022729"/>
    </source>
</evidence>
<keyword evidence="4" id="KW-1133">Transmembrane helix</keyword>
<protein>
    <submittedName>
        <fullName evidence="8">5960_t:CDS:1</fullName>
    </submittedName>
</protein>
<dbReference type="GO" id="GO:0005793">
    <property type="term" value="C:endoplasmic reticulum-Golgi intermediate compartment"/>
    <property type="evidence" value="ECO:0007669"/>
    <property type="project" value="TreeGrafter"/>
</dbReference>
<keyword evidence="5" id="KW-0472">Membrane</keyword>
<evidence type="ECO:0000259" key="7">
    <source>
        <dbReference type="Pfam" id="PF03388"/>
    </source>
</evidence>
<organism evidence="8 9">
    <name type="scientific">Acaulospora morrowiae</name>
    <dbReference type="NCBI Taxonomy" id="94023"/>
    <lineage>
        <taxon>Eukaryota</taxon>
        <taxon>Fungi</taxon>
        <taxon>Fungi incertae sedis</taxon>
        <taxon>Mucoromycota</taxon>
        <taxon>Glomeromycotina</taxon>
        <taxon>Glomeromycetes</taxon>
        <taxon>Diversisporales</taxon>
        <taxon>Acaulosporaceae</taxon>
        <taxon>Acaulospora</taxon>
    </lineage>
</organism>
<dbReference type="EMBL" id="CAJVPV010054200">
    <property type="protein sequence ID" value="CAG8782911.1"/>
    <property type="molecule type" value="Genomic_DNA"/>
</dbReference>
<feature type="signal peptide" evidence="6">
    <location>
        <begin position="1"/>
        <end position="23"/>
    </location>
</feature>
<name>A0A9N9P2U0_9GLOM</name>
<evidence type="ECO:0000313" key="8">
    <source>
        <dbReference type="EMBL" id="CAG8782911.1"/>
    </source>
</evidence>
<feature type="domain" description="L-type lectin-like" evidence="7">
    <location>
        <begin position="38"/>
        <end position="86"/>
    </location>
</feature>
<accession>A0A9N9P2U0</accession>
<evidence type="ECO:0000256" key="2">
    <source>
        <dbReference type="ARBA" id="ARBA00022692"/>
    </source>
</evidence>
<feature type="chain" id="PRO_5040167581" evidence="6">
    <location>
        <begin position="24"/>
        <end position="87"/>
    </location>
</feature>
<evidence type="ECO:0000256" key="6">
    <source>
        <dbReference type="SAM" id="SignalP"/>
    </source>
</evidence>
<keyword evidence="3 6" id="KW-0732">Signal</keyword>
<dbReference type="AlphaFoldDB" id="A0A9N9P2U0"/>
<dbReference type="InterPro" id="IPR005052">
    <property type="entry name" value="Lectin_leg"/>
</dbReference>
<dbReference type="OrthoDB" id="270293at2759"/>
<evidence type="ECO:0000256" key="1">
    <source>
        <dbReference type="ARBA" id="ARBA00004479"/>
    </source>
</evidence>
<dbReference type="GO" id="GO:0005537">
    <property type="term" value="F:D-mannose binding"/>
    <property type="evidence" value="ECO:0007669"/>
    <property type="project" value="TreeGrafter"/>
</dbReference>
<proteinExistence type="predicted"/>
<dbReference type="GO" id="GO:0005789">
    <property type="term" value="C:endoplasmic reticulum membrane"/>
    <property type="evidence" value="ECO:0007669"/>
    <property type="project" value="TreeGrafter"/>
</dbReference>
<dbReference type="GO" id="GO:0030134">
    <property type="term" value="C:COPII-coated ER to Golgi transport vesicle"/>
    <property type="evidence" value="ECO:0007669"/>
    <property type="project" value="TreeGrafter"/>
</dbReference>
<dbReference type="InterPro" id="IPR051136">
    <property type="entry name" value="Intracellular_Lectin-GPT"/>
</dbReference>
<evidence type="ECO:0000256" key="5">
    <source>
        <dbReference type="ARBA" id="ARBA00023136"/>
    </source>
</evidence>
<feature type="non-terminal residue" evidence="8">
    <location>
        <position position="87"/>
    </location>
</feature>
<dbReference type="PANTHER" id="PTHR12223:SF45">
    <property type="entry name" value="RE50040P"/>
    <property type="match status" value="1"/>
</dbReference>
<dbReference type="Pfam" id="PF03388">
    <property type="entry name" value="Lectin_leg-like"/>
    <property type="match status" value="1"/>
</dbReference>
<keyword evidence="2" id="KW-0812">Transmembrane</keyword>
<gene>
    <name evidence="8" type="ORF">AMORRO_LOCUS17479</name>
</gene>
<dbReference type="Gene3D" id="2.60.120.200">
    <property type="match status" value="1"/>
</dbReference>
<dbReference type="PANTHER" id="PTHR12223">
    <property type="entry name" value="VESICULAR MANNOSE-BINDING LECTIN"/>
    <property type="match status" value="1"/>
</dbReference>
<evidence type="ECO:0000313" key="9">
    <source>
        <dbReference type="Proteomes" id="UP000789342"/>
    </source>
</evidence>
<sequence length="87" mass="10176">MALLKGLALLVIVIFLFFENANTNTEVNQNQESVIPLRTHSIYVPYVDQDLQNRWFDFGADTVINTNKHIRLTQDRQSQVGWLWSRL</sequence>
<keyword evidence="9" id="KW-1185">Reference proteome</keyword>
<dbReference type="Proteomes" id="UP000789342">
    <property type="component" value="Unassembled WGS sequence"/>
</dbReference>
<comment type="subcellular location">
    <subcellularLocation>
        <location evidence="1">Membrane</location>
        <topology evidence="1">Single-pass type I membrane protein</topology>
    </subcellularLocation>
</comment>
<evidence type="ECO:0000256" key="4">
    <source>
        <dbReference type="ARBA" id="ARBA00022989"/>
    </source>
</evidence>
<comment type="caution">
    <text evidence="8">The sequence shown here is derived from an EMBL/GenBank/DDBJ whole genome shotgun (WGS) entry which is preliminary data.</text>
</comment>
<dbReference type="InterPro" id="IPR013320">
    <property type="entry name" value="ConA-like_dom_sf"/>
</dbReference>
<reference evidence="8" key="1">
    <citation type="submission" date="2021-06" db="EMBL/GenBank/DDBJ databases">
        <authorList>
            <person name="Kallberg Y."/>
            <person name="Tangrot J."/>
            <person name="Rosling A."/>
        </authorList>
    </citation>
    <scope>NUCLEOTIDE SEQUENCE</scope>
    <source>
        <strain evidence="8">CL551</strain>
    </source>
</reference>
<dbReference type="GO" id="GO:0006888">
    <property type="term" value="P:endoplasmic reticulum to Golgi vesicle-mediated transport"/>
    <property type="evidence" value="ECO:0007669"/>
    <property type="project" value="TreeGrafter"/>
</dbReference>